<feature type="region of interest" description="Disordered" evidence="1">
    <location>
        <begin position="114"/>
        <end position="251"/>
    </location>
</feature>
<feature type="compositionally biased region" description="Polar residues" evidence="1">
    <location>
        <begin position="115"/>
        <end position="124"/>
    </location>
</feature>
<dbReference type="EMBL" id="CP011371">
    <property type="protein sequence ID" value="AKJ30838.1"/>
    <property type="molecule type" value="Genomic_DNA"/>
</dbReference>
<sequence>MRDSSLAGHRLQHPLQADGCVITQPSGGKMQSVSFSPAPLAILAQQQPCQPKTQQSALTPEIQAALSFLMLAVAQQLAGRLKQSSQAQQQPQGGNPLAFAPLLAPLLLAGAANAHSSSGQTGPGSNVGCEGPTQSKVQTSNGESSASGPPAGSPSGVPGAPDKVPQRNDKPAGNHSVDDYLNANNGLLRNLGNQEGVKDKLKERYGNWEDPNRSEAERKQSAYNASRHVGTIKHKQAWDGTDRGDVTTNGKMEGATKDREIRAGTEMAALKDSLKGTGAEQDKNTNDILGNPNLAKTKDKHVRKNGTNRDNAEVIARDIGQGFLKGLSVVFGGVASLVSKTLGRIPGLGKLLAAPTDALFGTLSNYTKAGSEIVGKDLTGQEKQDVLDTAGRKSAGNAAGAFVKIVDPTGALAGVVDNAVQHAIDPEKVALDPGKGALDGLDRTGRLV</sequence>
<organism evidence="2 3">
    <name type="scientific">Caldimonas brevitalea</name>
    <dbReference type="NCBI Taxonomy" id="413882"/>
    <lineage>
        <taxon>Bacteria</taxon>
        <taxon>Pseudomonadati</taxon>
        <taxon>Pseudomonadota</taxon>
        <taxon>Betaproteobacteria</taxon>
        <taxon>Burkholderiales</taxon>
        <taxon>Sphaerotilaceae</taxon>
        <taxon>Caldimonas</taxon>
    </lineage>
</organism>
<name>A0A0G3BS76_9BURK</name>
<feature type="compositionally biased region" description="Basic and acidic residues" evidence="1">
    <location>
        <begin position="196"/>
        <end position="220"/>
    </location>
</feature>
<proteinExistence type="predicted"/>
<dbReference type="KEGG" id="pbh:AAW51_4147"/>
<accession>A0A0G3BS76</accession>
<evidence type="ECO:0000313" key="3">
    <source>
        <dbReference type="Proteomes" id="UP000035352"/>
    </source>
</evidence>
<keyword evidence="3" id="KW-1185">Reference proteome</keyword>
<reference evidence="2 3" key="1">
    <citation type="submission" date="2015-05" db="EMBL/GenBank/DDBJ databases">
        <authorList>
            <person name="Tang B."/>
            <person name="Yu Y."/>
        </authorList>
    </citation>
    <scope>NUCLEOTIDE SEQUENCE [LARGE SCALE GENOMIC DNA]</scope>
    <source>
        <strain evidence="2 3">DSM 7029</strain>
    </source>
</reference>
<dbReference type="Proteomes" id="UP000035352">
    <property type="component" value="Chromosome"/>
</dbReference>
<protein>
    <submittedName>
        <fullName evidence="2">Uncharacterized protein</fullName>
    </submittedName>
</protein>
<gene>
    <name evidence="2" type="ORF">AAW51_4147</name>
</gene>
<dbReference type="AlphaFoldDB" id="A0A0G3BS76"/>
<feature type="compositionally biased region" description="Low complexity" evidence="1">
    <location>
        <begin position="142"/>
        <end position="161"/>
    </location>
</feature>
<evidence type="ECO:0000313" key="2">
    <source>
        <dbReference type="EMBL" id="AKJ30838.1"/>
    </source>
</evidence>
<feature type="compositionally biased region" description="Polar residues" evidence="1">
    <location>
        <begin position="132"/>
        <end position="141"/>
    </location>
</feature>
<feature type="compositionally biased region" description="Basic and acidic residues" evidence="1">
    <location>
        <begin position="164"/>
        <end position="178"/>
    </location>
</feature>
<feature type="compositionally biased region" description="Basic and acidic residues" evidence="1">
    <location>
        <begin position="236"/>
        <end position="245"/>
    </location>
</feature>
<feature type="region of interest" description="Disordered" evidence="1">
    <location>
        <begin position="273"/>
        <end position="294"/>
    </location>
</feature>
<feature type="compositionally biased region" description="Low complexity" evidence="1">
    <location>
        <begin position="181"/>
        <end position="193"/>
    </location>
</feature>
<evidence type="ECO:0000256" key="1">
    <source>
        <dbReference type="SAM" id="MobiDB-lite"/>
    </source>
</evidence>